<proteinExistence type="predicted"/>
<feature type="non-terminal residue" evidence="1">
    <location>
        <position position="38"/>
    </location>
</feature>
<gene>
    <name evidence="1" type="ORF">S06H3_66980</name>
</gene>
<organism evidence="1">
    <name type="scientific">marine sediment metagenome</name>
    <dbReference type="NCBI Taxonomy" id="412755"/>
    <lineage>
        <taxon>unclassified sequences</taxon>
        <taxon>metagenomes</taxon>
        <taxon>ecological metagenomes</taxon>
    </lineage>
</organism>
<evidence type="ECO:0000313" key="1">
    <source>
        <dbReference type="EMBL" id="GAI62420.1"/>
    </source>
</evidence>
<accession>X1RGZ3</accession>
<name>X1RGZ3_9ZZZZ</name>
<protein>
    <submittedName>
        <fullName evidence="1">Uncharacterized protein</fullName>
    </submittedName>
</protein>
<dbReference type="AlphaFoldDB" id="X1RGZ3"/>
<reference evidence="1" key="1">
    <citation type="journal article" date="2014" name="Front. Microbiol.">
        <title>High frequency of phylogenetically diverse reductive dehalogenase-homologous genes in deep subseafloor sedimentary metagenomes.</title>
        <authorList>
            <person name="Kawai M."/>
            <person name="Futagami T."/>
            <person name="Toyoda A."/>
            <person name="Takaki Y."/>
            <person name="Nishi S."/>
            <person name="Hori S."/>
            <person name="Arai W."/>
            <person name="Tsubouchi T."/>
            <person name="Morono Y."/>
            <person name="Uchiyama I."/>
            <person name="Ito T."/>
            <person name="Fujiyama A."/>
            <person name="Inagaki F."/>
            <person name="Takami H."/>
        </authorList>
    </citation>
    <scope>NUCLEOTIDE SEQUENCE</scope>
    <source>
        <strain evidence="1">Expedition CK06-06</strain>
    </source>
</reference>
<feature type="non-terminal residue" evidence="1">
    <location>
        <position position="1"/>
    </location>
</feature>
<sequence length="38" mass="4357">FKLDHFDYSLSLPVSGIQDTLGTHRVSITYTFTLLEKI</sequence>
<comment type="caution">
    <text evidence="1">The sequence shown here is derived from an EMBL/GenBank/DDBJ whole genome shotgun (WGS) entry which is preliminary data.</text>
</comment>
<dbReference type="EMBL" id="BARV01046025">
    <property type="protein sequence ID" value="GAI62420.1"/>
    <property type="molecule type" value="Genomic_DNA"/>
</dbReference>